<sequence>MAIAAAGEADNDAVTGHLDDTKIPSTIIGDKTSSPVISEKIPSIVTDDEITLADAEAVTDHLPDAKTPRTVTGNKIPSTVTGNKRRSGGPRVIIDVRVARMILISFLVVLFSPLLLRRQVGDPLILMWTIALLICTYLDFLTSTIRGQCVPPPSSSAYPIPS</sequence>
<comment type="caution">
    <text evidence="3">The sequence shown here is derived from an EMBL/GenBank/DDBJ whole genome shotgun (WGS) entry which is preliminary data.</text>
</comment>
<proteinExistence type="predicted"/>
<keyword evidence="2" id="KW-0812">Transmembrane</keyword>
<evidence type="ECO:0000313" key="4">
    <source>
        <dbReference type="Proteomes" id="UP000479710"/>
    </source>
</evidence>
<feature type="transmembrane region" description="Helical" evidence="2">
    <location>
        <begin position="92"/>
        <end position="112"/>
    </location>
</feature>
<keyword evidence="2" id="KW-1133">Transmembrane helix</keyword>
<accession>A0A6G1E1J4</accession>
<keyword evidence="2" id="KW-0472">Membrane</keyword>
<name>A0A6G1E1J4_9ORYZ</name>
<reference evidence="3 4" key="1">
    <citation type="submission" date="2019-11" db="EMBL/GenBank/DDBJ databases">
        <title>Whole genome sequence of Oryza granulata.</title>
        <authorList>
            <person name="Li W."/>
        </authorList>
    </citation>
    <scope>NUCLEOTIDE SEQUENCE [LARGE SCALE GENOMIC DNA]</scope>
    <source>
        <strain evidence="4">cv. Menghai</strain>
        <tissue evidence="3">Leaf</tissue>
    </source>
</reference>
<evidence type="ECO:0000313" key="3">
    <source>
        <dbReference type="EMBL" id="KAF0918668.1"/>
    </source>
</evidence>
<evidence type="ECO:0000256" key="2">
    <source>
        <dbReference type="SAM" id="Phobius"/>
    </source>
</evidence>
<dbReference type="AlphaFoldDB" id="A0A6G1E1J4"/>
<protein>
    <submittedName>
        <fullName evidence="3">Uncharacterized protein</fullName>
    </submittedName>
</protein>
<evidence type="ECO:0000256" key="1">
    <source>
        <dbReference type="SAM" id="MobiDB-lite"/>
    </source>
</evidence>
<feature type="compositionally biased region" description="Polar residues" evidence="1">
    <location>
        <begin position="69"/>
        <end position="82"/>
    </location>
</feature>
<organism evidence="3 4">
    <name type="scientific">Oryza meyeriana var. granulata</name>
    <dbReference type="NCBI Taxonomy" id="110450"/>
    <lineage>
        <taxon>Eukaryota</taxon>
        <taxon>Viridiplantae</taxon>
        <taxon>Streptophyta</taxon>
        <taxon>Embryophyta</taxon>
        <taxon>Tracheophyta</taxon>
        <taxon>Spermatophyta</taxon>
        <taxon>Magnoliopsida</taxon>
        <taxon>Liliopsida</taxon>
        <taxon>Poales</taxon>
        <taxon>Poaceae</taxon>
        <taxon>BOP clade</taxon>
        <taxon>Oryzoideae</taxon>
        <taxon>Oryzeae</taxon>
        <taxon>Oryzinae</taxon>
        <taxon>Oryza</taxon>
        <taxon>Oryza meyeriana</taxon>
    </lineage>
</organism>
<gene>
    <name evidence="3" type="ORF">E2562_025598</name>
</gene>
<feature type="region of interest" description="Disordered" evidence="1">
    <location>
        <begin position="64"/>
        <end position="83"/>
    </location>
</feature>
<dbReference type="EMBL" id="SPHZ02000005">
    <property type="protein sequence ID" value="KAF0918668.1"/>
    <property type="molecule type" value="Genomic_DNA"/>
</dbReference>
<dbReference type="Proteomes" id="UP000479710">
    <property type="component" value="Unassembled WGS sequence"/>
</dbReference>
<keyword evidence="4" id="KW-1185">Reference proteome</keyword>
<feature type="transmembrane region" description="Helical" evidence="2">
    <location>
        <begin position="124"/>
        <end position="141"/>
    </location>
</feature>